<feature type="transmembrane region" description="Helical" evidence="2">
    <location>
        <begin position="321"/>
        <end position="345"/>
    </location>
</feature>
<comment type="similarity">
    <text evidence="1">Belongs to the sodium:galactoside symporter (TC 2.A.2) family.</text>
</comment>
<dbReference type="SUPFAM" id="SSF103473">
    <property type="entry name" value="MFS general substrate transporter"/>
    <property type="match status" value="1"/>
</dbReference>
<dbReference type="CDD" id="cd17332">
    <property type="entry name" value="MFS_MelB_like"/>
    <property type="match status" value="1"/>
</dbReference>
<feature type="transmembrane region" description="Helical" evidence="2">
    <location>
        <begin position="81"/>
        <end position="98"/>
    </location>
</feature>
<keyword evidence="2" id="KW-0472">Membrane</keyword>
<accession>A0A290Q514</accession>
<dbReference type="InterPro" id="IPR039672">
    <property type="entry name" value="MFS_2"/>
</dbReference>
<feature type="transmembrane region" description="Helical" evidence="2">
    <location>
        <begin position="12"/>
        <end position="36"/>
    </location>
</feature>
<evidence type="ECO:0000313" key="4">
    <source>
        <dbReference type="Proteomes" id="UP000217265"/>
    </source>
</evidence>
<evidence type="ECO:0000313" key="3">
    <source>
        <dbReference type="EMBL" id="ATC63523.1"/>
    </source>
</evidence>
<feature type="transmembrane region" description="Helical" evidence="2">
    <location>
        <begin position="182"/>
        <end position="202"/>
    </location>
</feature>
<dbReference type="Pfam" id="PF13347">
    <property type="entry name" value="MFS_2"/>
    <property type="match status" value="1"/>
</dbReference>
<dbReference type="AlphaFoldDB" id="A0A290Q514"/>
<evidence type="ECO:0000256" key="1">
    <source>
        <dbReference type="ARBA" id="ARBA00009617"/>
    </source>
</evidence>
<keyword evidence="2" id="KW-0812">Transmembrane</keyword>
<dbReference type="GO" id="GO:0005886">
    <property type="term" value="C:plasma membrane"/>
    <property type="evidence" value="ECO:0007669"/>
    <property type="project" value="TreeGrafter"/>
</dbReference>
<feature type="transmembrane region" description="Helical" evidence="2">
    <location>
        <begin position="149"/>
        <end position="170"/>
    </location>
</feature>
<keyword evidence="4" id="KW-1185">Reference proteome</keyword>
<feature type="transmembrane region" description="Helical" evidence="2">
    <location>
        <begin position="230"/>
        <end position="246"/>
    </location>
</feature>
<feature type="transmembrane region" description="Helical" evidence="2">
    <location>
        <begin position="48"/>
        <end position="69"/>
    </location>
</feature>
<feature type="transmembrane region" description="Helical" evidence="2">
    <location>
        <begin position="110"/>
        <end position="137"/>
    </location>
</feature>
<reference evidence="3 4" key="1">
    <citation type="submission" date="2017-09" db="EMBL/GenBank/DDBJ databases">
        <title>Complete genome sequence of Verrucomicrobial strain HZ-65, isolated from freshwater.</title>
        <authorList>
            <person name="Choi A."/>
        </authorList>
    </citation>
    <scope>NUCLEOTIDE SEQUENCE [LARGE SCALE GENOMIC DNA]</scope>
    <source>
        <strain evidence="3 4">HZ-65</strain>
    </source>
</reference>
<sequence length="457" mass="49945">MKTHRLSVLEKIGFGAGDAAVNVVISAMMLIIGYFYTDVFGLKPADLVVLFFVVRLIDGLIDPLIGWFNDRYTTRWGRYRPYFIIFSIPLAVSTVLMFTTPDLSYQGKLIWAYATYLANTVLFSLVTVPYISLIGVLTDNTQERLSANGYRLFFAKVAGFCVAIIVPLMAVKLGGGNLARGYQIAMAAMAAAGVVMFWFCFFTTTERVVHEEEKVPTAVQLKHLVRNDQWWILCAVCITGMVGYVIRGGTAAYYAKYYLGGGEELISTFMGVGVGSAIVAMVASTWITKSVCKIQLFRWTQIGTGVISAAMLFFVKPGDVSVALCFYAVLCFTVDLHAPVFWSIIPEAVDYGAHKTGVRVSGLAIGLIAFFQSMGLAIAGSGTNGLLHYFGYVANQVQTETSMNGLALMLTVIPGAFHILVGVLMFRYRVTDKFYHQMMAVKNTADTQAAPTGVTAS</sequence>
<evidence type="ECO:0000256" key="2">
    <source>
        <dbReference type="SAM" id="Phobius"/>
    </source>
</evidence>
<dbReference type="InterPro" id="IPR001927">
    <property type="entry name" value="Na/Gal_symport"/>
</dbReference>
<dbReference type="EMBL" id="CP023344">
    <property type="protein sequence ID" value="ATC63523.1"/>
    <property type="molecule type" value="Genomic_DNA"/>
</dbReference>
<dbReference type="PANTHER" id="PTHR11328:SF24">
    <property type="entry name" value="MAJOR FACILITATOR SUPERFAMILY (MFS) PROFILE DOMAIN-CONTAINING PROTEIN"/>
    <property type="match status" value="1"/>
</dbReference>
<feature type="transmembrane region" description="Helical" evidence="2">
    <location>
        <begin position="406"/>
        <end position="428"/>
    </location>
</feature>
<dbReference type="GO" id="GO:0006814">
    <property type="term" value="P:sodium ion transport"/>
    <property type="evidence" value="ECO:0007669"/>
    <property type="project" value="InterPro"/>
</dbReference>
<organism evidence="3 4">
    <name type="scientific">Nibricoccus aquaticus</name>
    <dbReference type="NCBI Taxonomy" id="2576891"/>
    <lineage>
        <taxon>Bacteria</taxon>
        <taxon>Pseudomonadati</taxon>
        <taxon>Verrucomicrobiota</taxon>
        <taxon>Opitutia</taxon>
        <taxon>Opitutales</taxon>
        <taxon>Opitutaceae</taxon>
        <taxon>Nibricoccus</taxon>
    </lineage>
</organism>
<protein>
    <submittedName>
        <fullName evidence="3">MFS transporter</fullName>
    </submittedName>
</protein>
<dbReference type="PANTHER" id="PTHR11328">
    <property type="entry name" value="MAJOR FACILITATOR SUPERFAMILY DOMAIN-CONTAINING PROTEIN"/>
    <property type="match status" value="1"/>
</dbReference>
<dbReference type="NCBIfam" id="TIGR00792">
    <property type="entry name" value="gph"/>
    <property type="match status" value="1"/>
</dbReference>
<name>A0A290Q514_9BACT</name>
<keyword evidence="2" id="KW-1133">Transmembrane helix</keyword>
<dbReference type="Gene3D" id="1.20.1250.20">
    <property type="entry name" value="MFS general substrate transporter like domains"/>
    <property type="match status" value="1"/>
</dbReference>
<dbReference type="Proteomes" id="UP000217265">
    <property type="component" value="Chromosome"/>
</dbReference>
<feature type="transmembrane region" description="Helical" evidence="2">
    <location>
        <begin position="357"/>
        <end position="379"/>
    </location>
</feature>
<dbReference type="KEGG" id="vbh:CMV30_05890"/>
<proteinExistence type="inferred from homology"/>
<dbReference type="GO" id="GO:0008643">
    <property type="term" value="P:carbohydrate transport"/>
    <property type="evidence" value="ECO:0007669"/>
    <property type="project" value="InterPro"/>
</dbReference>
<dbReference type="RefSeq" id="WP_096055155.1">
    <property type="nucleotide sequence ID" value="NZ_CP023344.1"/>
</dbReference>
<feature type="transmembrane region" description="Helical" evidence="2">
    <location>
        <begin position="296"/>
        <end position="315"/>
    </location>
</feature>
<dbReference type="OrthoDB" id="9762557at2"/>
<gene>
    <name evidence="3" type="ORF">CMV30_05890</name>
</gene>
<feature type="transmembrane region" description="Helical" evidence="2">
    <location>
        <begin position="266"/>
        <end position="287"/>
    </location>
</feature>
<dbReference type="InterPro" id="IPR036259">
    <property type="entry name" value="MFS_trans_sf"/>
</dbReference>
<dbReference type="GO" id="GO:0015293">
    <property type="term" value="F:symporter activity"/>
    <property type="evidence" value="ECO:0007669"/>
    <property type="project" value="InterPro"/>
</dbReference>